<dbReference type="SUPFAM" id="SSF50978">
    <property type="entry name" value="WD40 repeat-like"/>
    <property type="match status" value="1"/>
</dbReference>
<feature type="compositionally biased region" description="Polar residues" evidence="3">
    <location>
        <begin position="815"/>
        <end position="826"/>
    </location>
</feature>
<evidence type="ECO:0000313" key="5">
    <source>
        <dbReference type="EMBL" id="KAK9863711.1"/>
    </source>
</evidence>
<accession>A0AAW1T1S9</accession>
<dbReference type="Pfam" id="PF07064">
    <property type="entry name" value="RIC1"/>
    <property type="match status" value="1"/>
</dbReference>
<comment type="subcellular location">
    <subcellularLocation>
        <location evidence="1">Membrane</location>
    </subcellularLocation>
</comment>
<dbReference type="SUPFAM" id="SSF63829">
    <property type="entry name" value="Calcium-dependent phosphotriesterase"/>
    <property type="match status" value="1"/>
</dbReference>
<evidence type="ECO:0000256" key="2">
    <source>
        <dbReference type="ARBA" id="ARBA00023136"/>
    </source>
</evidence>
<evidence type="ECO:0000256" key="1">
    <source>
        <dbReference type="ARBA" id="ARBA00004370"/>
    </source>
</evidence>
<feature type="compositionally biased region" description="Low complexity" evidence="3">
    <location>
        <begin position="1063"/>
        <end position="1078"/>
    </location>
</feature>
<evidence type="ECO:0000313" key="6">
    <source>
        <dbReference type="Proteomes" id="UP001485043"/>
    </source>
</evidence>
<feature type="compositionally biased region" description="Low complexity" evidence="3">
    <location>
        <begin position="415"/>
        <end position="430"/>
    </location>
</feature>
<feature type="region of interest" description="Disordered" evidence="3">
    <location>
        <begin position="905"/>
        <end position="983"/>
    </location>
</feature>
<dbReference type="GO" id="GO:0042147">
    <property type="term" value="P:retrograde transport, endosome to Golgi"/>
    <property type="evidence" value="ECO:0007669"/>
    <property type="project" value="TreeGrafter"/>
</dbReference>
<dbReference type="InterPro" id="IPR040096">
    <property type="entry name" value="Ric1"/>
</dbReference>
<dbReference type="Gene3D" id="2.130.10.10">
    <property type="entry name" value="YVTN repeat-like/Quinoprotein amine dehydrogenase"/>
    <property type="match status" value="1"/>
</dbReference>
<organism evidence="5 6">
    <name type="scientific">Apatococcus fuscideae</name>
    <dbReference type="NCBI Taxonomy" id="2026836"/>
    <lineage>
        <taxon>Eukaryota</taxon>
        <taxon>Viridiplantae</taxon>
        <taxon>Chlorophyta</taxon>
        <taxon>core chlorophytes</taxon>
        <taxon>Trebouxiophyceae</taxon>
        <taxon>Chlorellales</taxon>
        <taxon>Chlorellaceae</taxon>
        <taxon>Apatococcus</taxon>
    </lineage>
</organism>
<dbReference type="GO" id="GO:0000139">
    <property type="term" value="C:Golgi membrane"/>
    <property type="evidence" value="ECO:0007669"/>
    <property type="project" value="TreeGrafter"/>
</dbReference>
<proteinExistence type="predicted"/>
<feature type="region of interest" description="Disordered" evidence="3">
    <location>
        <begin position="733"/>
        <end position="752"/>
    </location>
</feature>
<keyword evidence="6" id="KW-1185">Reference proteome</keyword>
<dbReference type="GO" id="GO:0006886">
    <property type="term" value="P:intracellular protein transport"/>
    <property type="evidence" value="ECO:0007669"/>
    <property type="project" value="InterPro"/>
</dbReference>
<protein>
    <recommendedName>
        <fullName evidence="4">RIC1 C-terminal alpha solenoid region domain-containing protein</fullName>
    </recommendedName>
</protein>
<feature type="region of interest" description="Disordered" evidence="3">
    <location>
        <begin position="1144"/>
        <end position="1167"/>
    </location>
</feature>
<dbReference type="Proteomes" id="UP001485043">
    <property type="component" value="Unassembled WGS sequence"/>
</dbReference>
<evidence type="ECO:0000256" key="3">
    <source>
        <dbReference type="SAM" id="MobiDB-lite"/>
    </source>
</evidence>
<dbReference type="GO" id="GO:0034066">
    <property type="term" value="C:Ric1-Rgp1 guanyl-nucleotide exchange factor complex"/>
    <property type="evidence" value="ECO:0007669"/>
    <property type="project" value="InterPro"/>
</dbReference>
<feature type="region of interest" description="Disordered" evidence="3">
    <location>
        <begin position="811"/>
        <end position="844"/>
    </location>
</feature>
<dbReference type="InterPro" id="IPR009771">
    <property type="entry name" value="RIC1_C"/>
</dbReference>
<dbReference type="PANTHER" id="PTHR22746:SF10">
    <property type="entry name" value="GUANINE NUCLEOTIDE EXCHANGE FACTOR SUBUNIT RIC1"/>
    <property type="match status" value="1"/>
</dbReference>
<feature type="region of interest" description="Disordered" evidence="3">
    <location>
        <begin position="1319"/>
        <end position="1358"/>
    </location>
</feature>
<dbReference type="InterPro" id="IPR036322">
    <property type="entry name" value="WD40_repeat_dom_sf"/>
</dbReference>
<reference evidence="5 6" key="1">
    <citation type="journal article" date="2024" name="Nat. Commun.">
        <title>Phylogenomics reveals the evolutionary origins of lichenization in chlorophyte algae.</title>
        <authorList>
            <person name="Puginier C."/>
            <person name="Libourel C."/>
            <person name="Otte J."/>
            <person name="Skaloud P."/>
            <person name="Haon M."/>
            <person name="Grisel S."/>
            <person name="Petersen M."/>
            <person name="Berrin J.G."/>
            <person name="Delaux P.M."/>
            <person name="Dal Grande F."/>
            <person name="Keller J."/>
        </authorList>
    </citation>
    <scope>NUCLEOTIDE SEQUENCE [LARGE SCALE GENOMIC DNA]</scope>
    <source>
        <strain evidence="5 6">SAG 2523</strain>
    </source>
</reference>
<feature type="compositionally biased region" description="Low complexity" evidence="3">
    <location>
        <begin position="206"/>
        <end position="249"/>
    </location>
</feature>
<evidence type="ECO:0000259" key="4">
    <source>
        <dbReference type="Pfam" id="PF07064"/>
    </source>
</evidence>
<feature type="region of interest" description="Disordered" evidence="3">
    <location>
        <begin position="408"/>
        <end position="443"/>
    </location>
</feature>
<feature type="region of interest" description="Disordered" evidence="3">
    <location>
        <begin position="199"/>
        <end position="253"/>
    </location>
</feature>
<feature type="region of interest" description="Disordered" evidence="3">
    <location>
        <begin position="1059"/>
        <end position="1079"/>
    </location>
</feature>
<feature type="non-terminal residue" evidence="5">
    <location>
        <position position="1491"/>
    </location>
</feature>
<keyword evidence="2" id="KW-0472">Membrane</keyword>
<feature type="compositionally biased region" description="Polar residues" evidence="3">
    <location>
        <begin position="1348"/>
        <end position="1358"/>
    </location>
</feature>
<dbReference type="PANTHER" id="PTHR22746">
    <property type="entry name" value="RAB6A-GEF COMPLEX PARTNER PROTEIN 1"/>
    <property type="match status" value="1"/>
</dbReference>
<dbReference type="GO" id="GO:0005829">
    <property type="term" value="C:cytosol"/>
    <property type="evidence" value="ECO:0007669"/>
    <property type="project" value="TreeGrafter"/>
</dbReference>
<comment type="caution">
    <text evidence="5">The sequence shown here is derived from an EMBL/GenBank/DDBJ whole genome shotgun (WGS) entry which is preliminary data.</text>
</comment>
<feature type="region of interest" description="Disordered" evidence="3">
    <location>
        <begin position="1407"/>
        <end position="1431"/>
    </location>
</feature>
<gene>
    <name evidence="5" type="ORF">WJX84_002396</name>
</gene>
<feature type="domain" description="RIC1 C-terminal alpha solenoid region" evidence="4">
    <location>
        <begin position="1097"/>
        <end position="1271"/>
    </location>
</feature>
<sequence length="1491" mass="156794">MFFAYGWPRALAAFEGAGQEDVVYLHLDSDYSLIVSTGSVQIWTGGQHRIRLGHLAREEITLKNEGLNKCAYWCSSRRLLAVLTYNNVLLIYGLHVSKDSALQTPGSGAGGLGPLDLKRQTFYMQYKIVVETTSNCTDLLGDSRGILIALSDGSFTLWSWHGKFRGQHNPFAVHTEAQNRPQGISRMLSISSRWAGYGGGPGTGGSSQAASLSPAGAAALHAHSSSPRARNSLGSQGSGGLTRSTSGGQQHEDAHPACIESMDYSPSMRMLAVVFTDGRCAMVRTGEGGLAPLEHLEFSHLLCSVGSGATVARIGSAAQVVAVGLTSGDIALYRLWGPATPGGSKPPEPLRVMSLADWGHGPESTGSVADLQWSPDSRALAVGWRRSGLGLWSPSGCRLMCSLRQSPASRLQPFSSQTPRSSSSPTSQHSNNPFTPHKSHAPASLPLENGLAAIAWSPHGYHLLMAEAGSAGQVLEVSLARSLAGAHRVLQTPGPSPDGRLPQEVYLLQAADRLLMITEASASAARRDMAGSTSFAQLNGPLEPSNATTSDLALHHLRVPQQYISANYPIAHAAMSPDGVDIAIAGTKGLALYSRRSLKWRLFGDVSQERAFSVRMLLWLPRIVVACVERQAITAQEAKPGAIAELLLFPRYHLDMGSLLARHPLSQVPRAMDAVGNFVVIASGSLEIVVMRVDVIGSMAPNGNPSAKLSAVRELSIMSMGAPIQEIALVEPSAGPPVEDGGEADGKAGPEPRHCVLLRSGGAMSVLDLAQGSEASLADDIECFWLSGPAPWTPASMTKVAAVQNAAKLDKLGRSPSTDGLLSTGGSVVRGPHHPSGNGTVSSSLAPLARANSNASSASSSAAMPRGPDVGGWLAGAANHSRTGSNPPPISASAYAAARLDAIANPSHPSGFQEGRGSPSRRDSGGTPLGTPRTSADDAQRRPSSHRRSWDAGTSAHNLRWRQSGASGSEFGPDEATEPAPIPSGEVEIPWWTYGAKGMQLWFPSSLAQPLSPHAREANARASTDPELEFDREVYPIGISLADVAIIGVTQRLTRSPLGVVGSSSSASAPSPRAPAAPHTSYPCFHPLPESQPVLPCLLRRLLQQGKPSEALTLAQRHASAPHFPRSLEWLLFTALELDIEQPQRKGAAPARQASRIGQQENPKPRKAGPLLLAVTDLIRQFPQHREVVVSVARKTDASMWPALFAAAGDPGELLKGLTRQGALQSAACSLLIVDRLQGPDMAQTLALQLLQDSLAVEQYELAAELLRFLIPPQEASVLMASADLATPRQRLSIRTQCASEQQPKAQPSGWLSMLFGGGSASSKPSLPERAAKGPSDGEGLLARLSGSPRSKNGQQTPGLQAWQVMGAHAWMLLSAGRLKSLARLAHPLPLAGASLPALLASTKGVSASLGQPGHSAARPGLDRSVPGQEQPSNALHLASAISVAAAELPVQSDREAVADAELLLAAVQSADAAEWTLALALLLDDQRAIA</sequence>
<dbReference type="InterPro" id="IPR015943">
    <property type="entry name" value="WD40/YVTN_repeat-like_dom_sf"/>
</dbReference>
<name>A0AAW1T1S9_9CHLO</name>
<dbReference type="EMBL" id="JALJOV010000438">
    <property type="protein sequence ID" value="KAK9863711.1"/>
    <property type="molecule type" value="Genomic_DNA"/>
</dbReference>
<dbReference type="Pfam" id="PF25440">
    <property type="entry name" value="Beta-prop_RIC1_2nd"/>
    <property type="match status" value="1"/>
</dbReference>